<evidence type="ECO:0000313" key="2">
    <source>
        <dbReference type="EMBL" id="RUA22761.1"/>
    </source>
</evidence>
<sequence length="90" mass="10017">MILPPTVRTCYSRPRANRGTTAKGLWRMAWSTRRCASCSPVDTDERCSKHREALDALAEAPSNARETLEIESAGAQGHISTSPPRHREVR</sequence>
<dbReference type="AlphaFoldDB" id="A0A3S0QRX3"/>
<proteinExistence type="predicted"/>
<comment type="caution">
    <text evidence="2">The sequence shown here is derived from an EMBL/GenBank/DDBJ whole genome shotgun (WGS) entry which is preliminary data.</text>
</comment>
<name>A0A3S0QRX3_9GAMM</name>
<feature type="region of interest" description="Disordered" evidence="1">
    <location>
        <begin position="58"/>
        <end position="90"/>
    </location>
</feature>
<accession>A0A3S0QRX3</accession>
<dbReference type="EMBL" id="RXHI01000010">
    <property type="protein sequence ID" value="RUA22761.1"/>
    <property type="molecule type" value="Genomic_DNA"/>
</dbReference>
<evidence type="ECO:0000256" key="1">
    <source>
        <dbReference type="SAM" id="MobiDB-lite"/>
    </source>
</evidence>
<reference evidence="2" key="1">
    <citation type="submission" date="2018-12" db="EMBL/GenBank/DDBJ databases">
        <authorList>
            <person name="Jadhav K."/>
            <person name="Kushwaha B."/>
            <person name="Jadhav I."/>
        </authorList>
    </citation>
    <scope>NUCLEOTIDE SEQUENCE [LARGE SCALE GENOMIC DNA]</scope>
    <source>
        <strain evidence="2">SBS 10</strain>
    </source>
</reference>
<protein>
    <submittedName>
        <fullName evidence="2">Uncharacterized protein</fullName>
    </submittedName>
</protein>
<gene>
    <name evidence="2" type="ORF">DSL92_03985</name>
</gene>
<organism evidence="2">
    <name type="scientific">Billgrantia gudaonensis</name>
    <dbReference type="NCBI Taxonomy" id="376427"/>
    <lineage>
        <taxon>Bacteria</taxon>
        <taxon>Pseudomonadati</taxon>
        <taxon>Pseudomonadota</taxon>
        <taxon>Gammaproteobacteria</taxon>
        <taxon>Oceanospirillales</taxon>
        <taxon>Halomonadaceae</taxon>
        <taxon>Billgrantia</taxon>
    </lineage>
</organism>